<evidence type="ECO:0000256" key="3">
    <source>
        <dbReference type="ARBA" id="ARBA00023163"/>
    </source>
</evidence>
<dbReference type="PRINTS" id="PR00455">
    <property type="entry name" value="HTHTETR"/>
</dbReference>
<dbReference type="PROSITE" id="PS50977">
    <property type="entry name" value="HTH_TETR_2"/>
    <property type="match status" value="1"/>
</dbReference>
<dbReference type="AlphaFoldDB" id="A0A9D1H829"/>
<dbReference type="InterPro" id="IPR009057">
    <property type="entry name" value="Homeodomain-like_sf"/>
</dbReference>
<feature type="domain" description="HTH tetR-type" evidence="5">
    <location>
        <begin position="6"/>
        <end position="66"/>
    </location>
</feature>
<dbReference type="GO" id="GO:0045892">
    <property type="term" value="P:negative regulation of DNA-templated transcription"/>
    <property type="evidence" value="ECO:0007669"/>
    <property type="project" value="UniProtKB-ARBA"/>
</dbReference>
<reference evidence="6" key="2">
    <citation type="journal article" date="2021" name="PeerJ">
        <title>Extensive microbial diversity within the chicken gut microbiome revealed by metagenomics and culture.</title>
        <authorList>
            <person name="Gilroy R."/>
            <person name="Ravi A."/>
            <person name="Getino M."/>
            <person name="Pursley I."/>
            <person name="Horton D.L."/>
            <person name="Alikhan N.F."/>
            <person name="Baker D."/>
            <person name="Gharbi K."/>
            <person name="Hall N."/>
            <person name="Watson M."/>
            <person name="Adriaenssens E.M."/>
            <person name="Foster-Nyarko E."/>
            <person name="Jarju S."/>
            <person name="Secka A."/>
            <person name="Antonio M."/>
            <person name="Oren A."/>
            <person name="Chaudhuri R.R."/>
            <person name="La Ragione R."/>
            <person name="Hildebrand F."/>
            <person name="Pallen M.J."/>
        </authorList>
    </citation>
    <scope>NUCLEOTIDE SEQUENCE</scope>
    <source>
        <strain evidence="6">ChiBcec7-5410</strain>
    </source>
</reference>
<name>A0A9D1H829_9FIRM</name>
<reference evidence="6" key="1">
    <citation type="submission" date="2020-10" db="EMBL/GenBank/DDBJ databases">
        <authorList>
            <person name="Gilroy R."/>
        </authorList>
    </citation>
    <scope>NUCLEOTIDE SEQUENCE</scope>
    <source>
        <strain evidence="6">ChiBcec7-5410</strain>
    </source>
</reference>
<evidence type="ECO:0000259" key="5">
    <source>
        <dbReference type="PROSITE" id="PS50977"/>
    </source>
</evidence>
<dbReference type="PANTHER" id="PTHR30055">
    <property type="entry name" value="HTH-TYPE TRANSCRIPTIONAL REGULATOR RUTR"/>
    <property type="match status" value="1"/>
</dbReference>
<proteinExistence type="predicted"/>
<dbReference type="InterPro" id="IPR001647">
    <property type="entry name" value="HTH_TetR"/>
</dbReference>
<evidence type="ECO:0000313" key="6">
    <source>
        <dbReference type="EMBL" id="HIT95433.1"/>
    </source>
</evidence>
<dbReference type="PANTHER" id="PTHR30055:SF226">
    <property type="entry name" value="HTH-TYPE TRANSCRIPTIONAL REGULATOR PKSA"/>
    <property type="match status" value="1"/>
</dbReference>
<dbReference type="InterPro" id="IPR023772">
    <property type="entry name" value="DNA-bd_HTH_TetR-type_CS"/>
</dbReference>
<dbReference type="Gene3D" id="1.10.357.10">
    <property type="entry name" value="Tetracycline Repressor, domain 2"/>
    <property type="match status" value="1"/>
</dbReference>
<protein>
    <submittedName>
        <fullName evidence="6">TetR/AcrR family transcriptional regulator</fullName>
    </submittedName>
</protein>
<dbReference type="SUPFAM" id="SSF46689">
    <property type="entry name" value="Homeodomain-like"/>
    <property type="match status" value="1"/>
</dbReference>
<dbReference type="Proteomes" id="UP000824160">
    <property type="component" value="Unassembled WGS sequence"/>
</dbReference>
<gene>
    <name evidence="6" type="ORF">IAC43_09620</name>
</gene>
<evidence type="ECO:0000313" key="7">
    <source>
        <dbReference type="Proteomes" id="UP000824160"/>
    </source>
</evidence>
<dbReference type="FunFam" id="1.10.10.60:FF:000141">
    <property type="entry name" value="TetR family transcriptional regulator"/>
    <property type="match status" value="1"/>
</dbReference>
<organism evidence="6 7">
    <name type="scientific">Candidatus Faecivivens stercoripullorum</name>
    <dbReference type="NCBI Taxonomy" id="2840805"/>
    <lineage>
        <taxon>Bacteria</taxon>
        <taxon>Bacillati</taxon>
        <taxon>Bacillota</taxon>
        <taxon>Clostridia</taxon>
        <taxon>Eubacteriales</taxon>
        <taxon>Oscillospiraceae</taxon>
        <taxon>Oscillospiraceae incertae sedis</taxon>
        <taxon>Candidatus Faecivivens</taxon>
    </lineage>
</organism>
<evidence type="ECO:0000256" key="2">
    <source>
        <dbReference type="ARBA" id="ARBA00023125"/>
    </source>
</evidence>
<dbReference type="InterPro" id="IPR050109">
    <property type="entry name" value="HTH-type_TetR-like_transc_reg"/>
</dbReference>
<evidence type="ECO:0000256" key="4">
    <source>
        <dbReference type="PROSITE-ProRule" id="PRU00335"/>
    </source>
</evidence>
<dbReference type="GO" id="GO:0003700">
    <property type="term" value="F:DNA-binding transcription factor activity"/>
    <property type="evidence" value="ECO:0007669"/>
    <property type="project" value="TreeGrafter"/>
</dbReference>
<evidence type="ECO:0000256" key="1">
    <source>
        <dbReference type="ARBA" id="ARBA00023015"/>
    </source>
</evidence>
<dbReference type="EMBL" id="DVLW01000263">
    <property type="protein sequence ID" value="HIT95433.1"/>
    <property type="molecule type" value="Genomic_DNA"/>
</dbReference>
<comment type="caution">
    <text evidence="6">The sequence shown here is derived from an EMBL/GenBank/DDBJ whole genome shotgun (WGS) entry which is preliminary data.</text>
</comment>
<keyword evidence="3" id="KW-0804">Transcription</keyword>
<accession>A0A9D1H829</accession>
<feature type="DNA-binding region" description="H-T-H motif" evidence="4">
    <location>
        <begin position="29"/>
        <end position="48"/>
    </location>
</feature>
<dbReference type="Pfam" id="PF00440">
    <property type="entry name" value="TetR_N"/>
    <property type="match status" value="1"/>
</dbReference>
<sequence>MQKPKEEIRRAILQAAEEEFYKEGFRSSSMRRIAAKAGISPGNIYGYFSGKTELFEAVVRPAIEGVKEALHTPYRSQYQGVLREVTHQIAETFNENRIPILILAYHADGSPYEGIDGILSREIARRVYRELLPNLPAEKRSRLLAEMIGQALLRGMLEMFAAPREQQEMEQALESFLELMCGMIGCKTESVDGLNNAG</sequence>
<dbReference type="GO" id="GO:0000976">
    <property type="term" value="F:transcription cis-regulatory region binding"/>
    <property type="evidence" value="ECO:0007669"/>
    <property type="project" value="TreeGrafter"/>
</dbReference>
<dbReference type="PROSITE" id="PS01081">
    <property type="entry name" value="HTH_TETR_1"/>
    <property type="match status" value="1"/>
</dbReference>
<keyword evidence="2 4" id="KW-0238">DNA-binding</keyword>
<keyword evidence="1" id="KW-0805">Transcription regulation</keyword>